<dbReference type="PANTHER" id="PTHR30565:SF9">
    <property type="entry name" value="PROTEIN YCIF"/>
    <property type="match status" value="1"/>
</dbReference>
<dbReference type="CDD" id="cd07909">
    <property type="entry name" value="YciF"/>
    <property type="match status" value="1"/>
</dbReference>
<accession>A0AA37KL32</accession>
<reference evidence="1" key="1">
    <citation type="submission" date="2022-01" db="EMBL/GenBank/DDBJ databases">
        <title>Novel bile acid biosynthetic pathways are enriched in the microbiome of centenarians.</title>
        <authorList>
            <person name="Sato Y."/>
            <person name="Atarashi K."/>
            <person name="Plichta R.D."/>
            <person name="Arai Y."/>
            <person name="Sasajima S."/>
            <person name="Kearney M.S."/>
            <person name="Suda W."/>
            <person name="Takeshita K."/>
            <person name="Sasaki T."/>
            <person name="Okamoto S."/>
            <person name="Skelly N.A."/>
            <person name="Okamura Y."/>
            <person name="Vlamakis H."/>
            <person name="Li Y."/>
            <person name="Tanoue T."/>
            <person name="Takei H."/>
            <person name="Nittono H."/>
            <person name="Narushima S."/>
            <person name="Irie J."/>
            <person name="Itoh H."/>
            <person name="Moriya K."/>
            <person name="Sugiura Y."/>
            <person name="Suematsu M."/>
            <person name="Moritoki N."/>
            <person name="Shibata S."/>
            <person name="Littman R.D."/>
            <person name="Fischbach A.M."/>
            <person name="Uwamino Y."/>
            <person name="Inoue T."/>
            <person name="Honda A."/>
            <person name="Hattori M."/>
            <person name="Murai T."/>
            <person name="Xavier J.R."/>
            <person name="Hirose N."/>
            <person name="Honda K."/>
        </authorList>
    </citation>
    <scope>NUCLEOTIDE SEQUENCE</scope>
    <source>
        <strain evidence="1">CE91-St16</strain>
    </source>
</reference>
<proteinExistence type="predicted"/>
<dbReference type="InterPro" id="IPR047114">
    <property type="entry name" value="YciF"/>
</dbReference>
<gene>
    <name evidence="1" type="ORF">CE91St16_07640</name>
</gene>
<dbReference type="Pfam" id="PF05974">
    <property type="entry name" value="DUF892"/>
    <property type="match status" value="1"/>
</dbReference>
<organism evidence="1 2">
    <name type="scientific">Alistipes finegoldii</name>
    <dbReference type="NCBI Taxonomy" id="214856"/>
    <lineage>
        <taxon>Bacteria</taxon>
        <taxon>Pseudomonadati</taxon>
        <taxon>Bacteroidota</taxon>
        <taxon>Bacteroidia</taxon>
        <taxon>Bacteroidales</taxon>
        <taxon>Rikenellaceae</taxon>
        <taxon>Alistipes</taxon>
    </lineage>
</organism>
<name>A0AA37KL32_9BACT</name>
<sequence length="173" mass="19481">MNTKRNKNTDSPHFREFFLDQIKDVYWAEKHLSSGLKKMKKAATSPKLAAAFEKHIEETAGQIERLKRVFELLGKTPQAKKCEAMEGLVSEAESMIEDTRKDSYTRDAGLILAAQKAEHYEIASYGTLKVFAEMMGETEIARELGMILKEEVSTDSLLSCLAEEDVNEMAVAE</sequence>
<protein>
    <submittedName>
        <fullName evidence="1">YciE/YciF family protein</fullName>
    </submittedName>
</protein>
<evidence type="ECO:0000313" key="2">
    <source>
        <dbReference type="Proteomes" id="UP001055105"/>
    </source>
</evidence>
<dbReference type="InterPro" id="IPR009078">
    <property type="entry name" value="Ferritin-like_SF"/>
</dbReference>
<dbReference type="PANTHER" id="PTHR30565">
    <property type="entry name" value="PROTEIN YCIF"/>
    <property type="match status" value="1"/>
</dbReference>
<dbReference type="EMBL" id="BQOL01000001">
    <property type="protein sequence ID" value="GKI17856.1"/>
    <property type="molecule type" value="Genomic_DNA"/>
</dbReference>
<dbReference type="InterPro" id="IPR012347">
    <property type="entry name" value="Ferritin-like"/>
</dbReference>
<evidence type="ECO:0000313" key="1">
    <source>
        <dbReference type="EMBL" id="GKI17856.1"/>
    </source>
</evidence>
<dbReference type="InterPro" id="IPR010287">
    <property type="entry name" value="DUF892_YciF-like"/>
</dbReference>
<dbReference type="Gene3D" id="1.20.1260.10">
    <property type="match status" value="1"/>
</dbReference>
<dbReference type="SUPFAM" id="SSF47240">
    <property type="entry name" value="Ferritin-like"/>
    <property type="match status" value="1"/>
</dbReference>
<comment type="caution">
    <text evidence="1">The sequence shown here is derived from an EMBL/GenBank/DDBJ whole genome shotgun (WGS) entry which is preliminary data.</text>
</comment>
<dbReference type="Proteomes" id="UP001055105">
    <property type="component" value="Unassembled WGS sequence"/>
</dbReference>
<dbReference type="AlphaFoldDB" id="A0AA37KL32"/>
<dbReference type="RefSeq" id="WP_195289701.1">
    <property type="nucleotide sequence ID" value="NZ_AP025581.1"/>
</dbReference>